<feature type="transmembrane region" description="Helical" evidence="1">
    <location>
        <begin position="12"/>
        <end position="31"/>
    </location>
</feature>
<evidence type="ECO:0000313" key="3">
    <source>
        <dbReference type="Proteomes" id="UP001479933"/>
    </source>
</evidence>
<dbReference type="EMBL" id="CP136137">
    <property type="protein sequence ID" value="WYY09359.1"/>
    <property type="molecule type" value="Genomic_DNA"/>
</dbReference>
<reference evidence="2 3" key="1">
    <citation type="journal article" date="2023" name="Virus Evol.">
        <title>Computational host range prediction-The good, the bad, and the ugly.</title>
        <authorList>
            <person name="Howell A.A."/>
            <person name="Versoza C.J."/>
            <person name="Pfeifer S.P."/>
        </authorList>
    </citation>
    <scope>NUCLEOTIDE SEQUENCE [LARGE SCALE GENOMIC DNA]</scope>
    <source>
        <strain evidence="2 3">1610/1b</strain>
    </source>
</reference>
<dbReference type="RefSeq" id="WP_066163451.1">
    <property type="nucleotide sequence ID" value="NZ_CP136137.1"/>
</dbReference>
<feature type="transmembrane region" description="Helical" evidence="1">
    <location>
        <begin position="72"/>
        <end position="92"/>
    </location>
</feature>
<proteinExistence type="predicted"/>
<feature type="transmembrane region" description="Helical" evidence="1">
    <location>
        <begin position="158"/>
        <end position="183"/>
    </location>
</feature>
<keyword evidence="1" id="KW-0812">Transmembrane</keyword>
<name>A0ABZ2UB95_9ACTN</name>
<dbReference type="Pfam" id="PF11139">
    <property type="entry name" value="SfLAP"/>
    <property type="match status" value="1"/>
</dbReference>
<evidence type="ECO:0000313" key="2">
    <source>
        <dbReference type="EMBL" id="WYY09359.1"/>
    </source>
</evidence>
<keyword evidence="3" id="KW-1185">Reference proteome</keyword>
<organism evidence="2 3">
    <name type="scientific">Gordonia hydrophobica</name>
    <dbReference type="NCBI Taxonomy" id="40516"/>
    <lineage>
        <taxon>Bacteria</taxon>
        <taxon>Bacillati</taxon>
        <taxon>Actinomycetota</taxon>
        <taxon>Actinomycetes</taxon>
        <taxon>Mycobacteriales</taxon>
        <taxon>Gordoniaceae</taxon>
        <taxon>Gordonia</taxon>
    </lineage>
</organism>
<feature type="transmembrane region" description="Helical" evidence="1">
    <location>
        <begin position="195"/>
        <end position="213"/>
    </location>
</feature>
<gene>
    <name evidence="2" type="ORF">RVF87_09975</name>
</gene>
<feature type="transmembrane region" description="Helical" evidence="1">
    <location>
        <begin position="38"/>
        <end position="60"/>
    </location>
</feature>
<keyword evidence="1" id="KW-0472">Membrane</keyword>
<sequence length="223" mass="23065">MLESIGSTLPQAVGIAASPLPVIAVIIILMAPNSRRLGILYLLGWLVGIAVATTVFSFLTRVGVDATSEDEAQPILACIKIALGLLLVWLAVRQWRKRPTPGAEPEMPSWMSRLDGLRPATTVALSFGLAANPKNLVMAATAGTVIGASRTVVGDSAWVILVFTLVAGASVALPVLASVIAPAASASALATTRTWLVANNATIMTVVFALLATQNFGDGLALL</sequence>
<dbReference type="Proteomes" id="UP001479933">
    <property type="component" value="Chromosome"/>
</dbReference>
<evidence type="ECO:0000256" key="1">
    <source>
        <dbReference type="SAM" id="Phobius"/>
    </source>
</evidence>
<dbReference type="InterPro" id="IPR021315">
    <property type="entry name" value="Gap/Sap"/>
</dbReference>
<keyword evidence="1" id="KW-1133">Transmembrane helix</keyword>
<protein>
    <submittedName>
        <fullName evidence="2">GAP family protein</fullName>
    </submittedName>
</protein>
<accession>A0ABZ2UB95</accession>